<name>A0A1R2CUQ7_9CILI</name>
<organism evidence="4 5">
    <name type="scientific">Stentor coeruleus</name>
    <dbReference type="NCBI Taxonomy" id="5963"/>
    <lineage>
        <taxon>Eukaryota</taxon>
        <taxon>Sar</taxon>
        <taxon>Alveolata</taxon>
        <taxon>Ciliophora</taxon>
        <taxon>Postciliodesmatophora</taxon>
        <taxon>Heterotrichea</taxon>
        <taxon>Heterotrichida</taxon>
        <taxon>Stentoridae</taxon>
        <taxon>Stentor</taxon>
    </lineage>
</organism>
<feature type="region of interest" description="Disordered" evidence="3">
    <location>
        <begin position="1"/>
        <end position="23"/>
    </location>
</feature>
<sequence>MLYFSPSNYKSNTPSPPLTIPKAHDEIPVKKSTKTFEELVEEELRKTSDFEDIHLKTIKPPSAYYLKRGQGTLCTHPRPLTPSNPTFASTLKKNLLPSHSPDQNFHSKSVNKMPTKIISKSAHKKQDDFKQIEGIEEIEVQKTAFKPLDLYRIRRDKWKKTPDRERETRFKDEENFISSLGFQGKEPPATTRINSQGAEKKSNFVKKIKEIQELARDKEEMYKKQIEEYKIQLEEFKKENTRLRHENYILKQQKYTNATNTKIPTKTNHDLKNLAEEVAQEVVYSNGTTKKYFKNGLIVTYYPNKDIKQEFSDGKTTYFFAEPQTTQVLHKNGIKELKFITGQEEIHYPDGKKEIKYPDNTMKIITSVGDEKIIFPDGTTQLIKSSKLKCS</sequence>
<dbReference type="Proteomes" id="UP000187209">
    <property type="component" value="Unassembled WGS sequence"/>
</dbReference>
<evidence type="ECO:0000256" key="2">
    <source>
        <dbReference type="SAM" id="Coils"/>
    </source>
</evidence>
<evidence type="ECO:0000256" key="3">
    <source>
        <dbReference type="SAM" id="MobiDB-lite"/>
    </source>
</evidence>
<keyword evidence="2" id="KW-0175">Coiled coil</keyword>
<gene>
    <name evidence="4" type="ORF">SteCoe_4441</name>
</gene>
<accession>A0A1R2CUQ7</accession>
<dbReference type="OrthoDB" id="10252174at2759"/>
<dbReference type="EMBL" id="MPUH01000056">
    <property type="protein sequence ID" value="OMJ92700.1"/>
    <property type="molecule type" value="Genomic_DNA"/>
</dbReference>
<comment type="caution">
    <text evidence="4">The sequence shown here is derived from an EMBL/GenBank/DDBJ whole genome shotgun (WGS) entry which is preliminary data.</text>
</comment>
<dbReference type="Gene3D" id="2.60.450.20">
    <property type="match status" value="1"/>
</dbReference>
<evidence type="ECO:0008006" key="6">
    <source>
        <dbReference type="Google" id="ProtNLM"/>
    </source>
</evidence>
<dbReference type="InterPro" id="IPR026581">
    <property type="entry name" value="TCP10L/CENPJ"/>
</dbReference>
<evidence type="ECO:0000313" key="5">
    <source>
        <dbReference type="Proteomes" id="UP000187209"/>
    </source>
</evidence>
<comment type="similarity">
    <text evidence="1">Belongs to the TCP10 family.</text>
</comment>
<keyword evidence="5" id="KW-1185">Reference proteome</keyword>
<evidence type="ECO:0000256" key="1">
    <source>
        <dbReference type="ARBA" id="ARBA00005627"/>
    </source>
</evidence>
<dbReference type="AlphaFoldDB" id="A0A1R2CUQ7"/>
<feature type="coiled-coil region" evidence="2">
    <location>
        <begin position="208"/>
        <end position="253"/>
    </location>
</feature>
<reference evidence="4 5" key="1">
    <citation type="submission" date="2016-11" db="EMBL/GenBank/DDBJ databases">
        <title>The macronuclear genome of Stentor coeruleus: a giant cell with tiny introns.</title>
        <authorList>
            <person name="Slabodnick M."/>
            <person name="Ruby J.G."/>
            <person name="Reiff S.B."/>
            <person name="Swart E.C."/>
            <person name="Gosai S."/>
            <person name="Prabakaran S."/>
            <person name="Witkowska E."/>
            <person name="Larue G.E."/>
            <person name="Fisher S."/>
            <person name="Freeman R.M."/>
            <person name="Gunawardena J."/>
            <person name="Chu W."/>
            <person name="Stover N.A."/>
            <person name="Gregory B.D."/>
            <person name="Nowacki M."/>
            <person name="Derisi J."/>
            <person name="Roy S.W."/>
            <person name="Marshall W.F."/>
            <person name="Sood P."/>
        </authorList>
    </citation>
    <scope>NUCLEOTIDE SEQUENCE [LARGE SCALE GENOMIC DNA]</scope>
    <source>
        <strain evidence="4">WM001</strain>
    </source>
</reference>
<protein>
    <recommendedName>
        <fullName evidence="6">Centromere protein J C-terminal domain-containing protein</fullName>
    </recommendedName>
</protein>
<feature type="compositionally biased region" description="Polar residues" evidence="3">
    <location>
        <begin position="1"/>
        <end position="13"/>
    </location>
</feature>
<dbReference type="PANTHER" id="PTHR10331">
    <property type="entry name" value="T COMPLEX PROTEIN 10"/>
    <property type="match status" value="1"/>
</dbReference>
<evidence type="ECO:0000313" key="4">
    <source>
        <dbReference type="EMBL" id="OMJ92700.1"/>
    </source>
</evidence>
<proteinExistence type="inferred from homology"/>
<dbReference type="PANTHER" id="PTHR10331:SF6">
    <property type="entry name" value="SPINDLE ASSEMBLY ABNORMAL 4"/>
    <property type="match status" value="1"/>
</dbReference>
<dbReference type="InterPro" id="IPR047002">
    <property type="entry name" value="Tcp10_C_sf"/>
</dbReference>